<keyword evidence="5" id="KW-1133">Transmembrane helix</keyword>
<evidence type="ECO:0000256" key="4">
    <source>
        <dbReference type="PROSITE-ProRule" id="PRU01240"/>
    </source>
</evidence>
<feature type="active site" description="Charge relay system" evidence="4">
    <location>
        <position position="303"/>
    </location>
</feature>
<comment type="caution">
    <text evidence="7">The sequence shown here is derived from an EMBL/GenBank/DDBJ whole genome shotgun (WGS) entry which is preliminary data.</text>
</comment>
<dbReference type="CDD" id="cd04842">
    <property type="entry name" value="Peptidases_S8_Kp43_protease"/>
    <property type="match status" value="1"/>
</dbReference>
<evidence type="ECO:0000313" key="8">
    <source>
        <dbReference type="Proteomes" id="UP000664859"/>
    </source>
</evidence>
<comment type="similarity">
    <text evidence="1 4">Belongs to the peptidase S8 family.</text>
</comment>
<dbReference type="GO" id="GO:0006508">
    <property type="term" value="P:proteolysis"/>
    <property type="evidence" value="ECO:0007669"/>
    <property type="project" value="UniProtKB-KW"/>
</dbReference>
<dbReference type="PROSITE" id="PS51892">
    <property type="entry name" value="SUBTILASE"/>
    <property type="match status" value="1"/>
</dbReference>
<dbReference type="Proteomes" id="UP000664859">
    <property type="component" value="Unassembled WGS sequence"/>
</dbReference>
<dbReference type="GO" id="GO:0004252">
    <property type="term" value="F:serine-type endopeptidase activity"/>
    <property type="evidence" value="ECO:0007669"/>
    <property type="project" value="UniProtKB-UniRule"/>
</dbReference>
<gene>
    <name evidence="7" type="ORF">JKP88DRAFT_279523</name>
</gene>
<dbReference type="InterPro" id="IPR008979">
    <property type="entry name" value="Galactose-bd-like_sf"/>
</dbReference>
<keyword evidence="8" id="KW-1185">Reference proteome</keyword>
<keyword evidence="4" id="KW-0645">Protease</keyword>
<dbReference type="AlphaFoldDB" id="A0A835YSQ6"/>
<dbReference type="InterPro" id="IPR000209">
    <property type="entry name" value="Peptidase_S8/S53_dom"/>
</dbReference>
<keyword evidence="5" id="KW-0812">Transmembrane</keyword>
<reference evidence="7" key="1">
    <citation type="submission" date="2021-02" db="EMBL/GenBank/DDBJ databases">
        <title>First Annotated Genome of the Yellow-green Alga Tribonema minus.</title>
        <authorList>
            <person name="Mahan K.M."/>
        </authorList>
    </citation>
    <scope>NUCLEOTIDE SEQUENCE</scope>
    <source>
        <strain evidence="7">UTEX B ZZ1240</strain>
    </source>
</reference>
<evidence type="ECO:0000259" key="6">
    <source>
        <dbReference type="Pfam" id="PF00082"/>
    </source>
</evidence>
<dbReference type="InterPro" id="IPR034058">
    <property type="entry name" value="TagA/B/C/D_pept_dom"/>
</dbReference>
<feature type="transmembrane region" description="Helical" evidence="5">
    <location>
        <begin position="1009"/>
        <end position="1032"/>
    </location>
</feature>
<dbReference type="PANTHER" id="PTHR43399:SF4">
    <property type="entry name" value="CELL WALL-ASSOCIATED PROTEASE"/>
    <property type="match status" value="1"/>
</dbReference>
<proteinExistence type="inferred from homology"/>
<evidence type="ECO:0000256" key="5">
    <source>
        <dbReference type="SAM" id="Phobius"/>
    </source>
</evidence>
<dbReference type="Pfam" id="PF00082">
    <property type="entry name" value="Peptidase_S8"/>
    <property type="match status" value="1"/>
</dbReference>
<dbReference type="SUPFAM" id="SSF52743">
    <property type="entry name" value="Subtilisin-like"/>
    <property type="match status" value="1"/>
</dbReference>
<dbReference type="EC" id="3.4.21.62" evidence="3"/>
<dbReference type="Gene3D" id="2.60.120.380">
    <property type="match status" value="1"/>
</dbReference>
<keyword evidence="4" id="KW-0378">Hydrolase</keyword>
<dbReference type="OrthoDB" id="65407at2759"/>
<dbReference type="EMBL" id="JAFCMP010000390">
    <property type="protein sequence ID" value="KAG5180404.1"/>
    <property type="molecule type" value="Genomic_DNA"/>
</dbReference>
<feature type="active site" description="Charge relay system" evidence="4">
    <location>
        <position position="597"/>
    </location>
</feature>
<evidence type="ECO:0000256" key="2">
    <source>
        <dbReference type="ARBA" id="ARBA00023529"/>
    </source>
</evidence>
<name>A0A835YSQ6_9STRA</name>
<feature type="active site" description="Charge relay system" evidence="4">
    <location>
        <position position="252"/>
    </location>
</feature>
<sequence length="1033" mass="106672">MDATHGRALLHSDGPSSGVTHIGAYPAELKLHSKLLDAARNSPAHIKAVVVHMSPGQGARSAAFADAVRRRWWLELGALAAMQGGLQALSFWSSTVDDEANQAASAAAAGGSGDAKSDDMGGRHWRRRLVAEAAAALERELDAAAACGWSAVTVTSTRDGVLHLGGLQAVLRGGLPSATEGMSPCFMVLLTYLSAQHDVAFISHRGAITPRNYVGTQLTQGGAAAGERPLWDRGITGAGQASACQTVVGLVDTGVDDASCYFKDPARAQVTRGTIASPVTDMAQRKVVQYLITSDGTDTWGGHGTHTAGSIAGALYGGWAAPPPCGAGTLQSCWGECMTDAMCRQDTLLLLLLLRPCEVLDGVARSLRSTRCCATQAESSSEVAWQWSEDTISDDADAWTCARASQQAAQKWPFMCPAYGCGAADASTCGADAATVRNQAGGNAPGAKLAVLDVAYGAADSLDVPDALADAFDAARVQAGARIHSNSWATSTPCSYDDLTLQADQYMYDHPESLVVFVAGNEGMDGDCSIATPGGSKNVLTVGASTSGPTRSFSDVDIQLGGTDAVAFFSSIGPTYDGRIKPDVVAPGNYVLSAAASKSTPSSDETCAATAMRGTSMYYVDGFYKQDLDCLGLCADPVTSSYDCSVSKVPSAALVKATIIDSAHGLDNGVAKPNAQEGHGRVALAATLPLGATAAALFAHDGSIGVNGAQAFALTVMAGATEASTVSLTLTWTDPPATVASAYQVLHDLDVVVVRASDCAVTYANGYAGLEYWNSVERVTLPLSGAFAAGDQYTALVFSYELVASATQAFALVVSGPVTVVAAPPGVTDPTASGCAPAYAALDAPPADACTVVDGYPDCCLPRPEWAAYVGDGRCNEMEHGAYAVLNTEACGYDGGDCCPWTCDNTKGLCGYFSYNCVDPAWSCCASSLKLPPSDPTFVWVGDGYCDSKFNVQDCGYDLGDCCKACCDPILSPTSYYAPVRTCGDNGYACHDANCNLQCDRPAETCGAAAARVLLALLVQGASLLLLAYAAVR</sequence>
<evidence type="ECO:0000256" key="3">
    <source>
        <dbReference type="ARBA" id="ARBA00023619"/>
    </source>
</evidence>
<accession>A0A835YSQ6</accession>
<keyword evidence="5" id="KW-0472">Membrane</keyword>
<comment type="catalytic activity">
    <reaction evidence="2">
        <text>Hydrolysis of proteins with broad specificity for peptide bonds, and a preference for a large uncharged residue in P1. Hydrolyzes peptide amides.</text>
        <dbReference type="EC" id="3.4.21.62"/>
    </reaction>
</comment>
<dbReference type="InterPro" id="IPR036852">
    <property type="entry name" value="Peptidase_S8/S53_dom_sf"/>
</dbReference>
<evidence type="ECO:0000313" key="7">
    <source>
        <dbReference type="EMBL" id="KAG5180404.1"/>
    </source>
</evidence>
<feature type="domain" description="Peptidase S8/S53" evidence="6">
    <location>
        <begin position="429"/>
        <end position="617"/>
    </location>
</feature>
<protein>
    <recommendedName>
        <fullName evidence="3">subtilisin</fullName>
        <ecNumber evidence="3">3.4.21.62</ecNumber>
    </recommendedName>
</protein>
<dbReference type="SUPFAM" id="SSF49785">
    <property type="entry name" value="Galactose-binding domain-like"/>
    <property type="match status" value="1"/>
</dbReference>
<dbReference type="InterPro" id="IPR051048">
    <property type="entry name" value="Peptidase_S8/S53_subtilisin"/>
</dbReference>
<dbReference type="Gene3D" id="3.40.50.200">
    <property type="entry name" value="Peptidase S8/S53 domain"/>
    <property type="match status" value="2"/>
</dbReference>
<keyword evidence="4" id="KW-0720">Serine protease</keyword>
<evidence type="ECO:0000256" key="1">
    <source>
        <dbReference type="ARBA" id="ARBA00011073"/>
    </source>
</evidence>
<dbReference type="Gene3D" id="3.30.300.320">
    <property type="match status" value="1"/>
</dbReference>
<dbReference type="PANTHER" id="PTHR43399">
    <property type="entry name" value="SUBTILISIN-RELATED"/>
    <property type="match status" value="1"/>
</dbReference>
<organism evidence="7 8">
    <name type="scientific">Tribonema minus</name>
    <dbReference type="NCBI Taxonomy" id="303371"/>
    <lineage>
        <taxon>Eukaryota</taxon>
        <taxon>Sar</taxon>
        <taxon>Stramenopiles</taxon>
        <taxon>Ochrophyta</taxon>
        <taxon>PX clade</taxon>
        <taxon>Xanthophyceae</taxon>
        <taxon>Tribonematales</taxon>
        <taxon>Tribonemataceae</taxon>
        <taxon>Tribonema</taxon>
    </lineage>
</organism>